<organism evidence="2 3">
    <name type="scientific">Aegilops tauschii subsp. strangulata</name>
    <name type="common">Goatgrass</name>
    <dbReference type="NCBI Taxonomy" id="200361"/>
    <lineage>
        <taxon>Eukaryota</taxon>
        <taxon>Viridiplantae</taxon>
        <taxon>Streptophyta</taxon>
        <taxon>Embryophyta</taxon>
        <taxon>Tracheophyta</taxon>
        <taxon>Spermatophyta</taxon>
        <taxon>Magnoliopsida</taxon>
        <taxon>Liliopsida</taxon>
        <taxon>Poales</taxon>
        <taxon>Poaceae</taxon>
        <taxon>BOP clade</taxon>
        <taxon>Pooideae</taxon>
        <taxon>Triticodae</taxon>
        <taxon>Triticeae</taxon>
        <taxon>Triticinae</taxon>
        <taxon>Aegilops</taxon>
    </lineage>
</organism>
<dbReference type="Proteomes" id="UP000015105">
    <property type="component" value="Chromosome 1D"/>
</dbReference>
<dbReference type="Pfam" id="PF13966">
    <property type="entry name" value="zf-RVT"/>
    <property type="match status" value="1"/>
</dbReference>
<proteinExistence type="predicted"/>
<sequence length="182" mass="20863">MASVNLNLQVVYYRICRQGGVPLSTKLAYKGDLAGQPSQPSGHNYMEELRANKCRIFIWLANKDRVYTNERRLRRSIATSDACHFCGATECNAHLLLYCNNLLPVWDGLRSIFNGRPDNLWEVWLGGALSNKVRSIMIIHIPWNTEKRHNTKVFRNETPGVRHIAKAAADDLLLWSHRCKKC</sequence>
<name>A0A452ZBY5_AEGTS</name>
<reference evidence="3" key="1">
    <citation type="journal article" date="2014" name="Science">
        <title>Ancient hybridizations among the ancestral genomes of bread wheat.</title>
        <authorList>
            <consortium name="International Wheat Genome Sequencing Consortium,"/>
            <person name="Marcussen T."/>
            <person name="Sandve S.R."/>
            <person name="Heier L."/>
            <person name="Spannagl M."/>
            <person name="Pfeifer M."/>
            <person name="Jakobsen K.S."/>
            <person name="Wulff B.B."/>
            <person name="Steuernagel B."/>
            <person name="Mayer K.F."/>
            <person name="Olsen O.A."/>
        </authorList>
    </citation>
    <scope>NUCLEOTIDE SEQUENCE [LARGE SCALE GENOMIC DNA]</scope>
    <source>
        <strain evidence="3">cv. AL8/78</strain>
    </source>
</reference>
<dbReference type="AlphaFoldDB" id="A0A452ZBY5"/>
<keyword evidence="3" id="KW-1185">Reference proteome</keyword>
<reference evidence="2" key="5">
    <citation type="journal article" date="2021" name="G3 (Bethesda)">
        <title>Aegilops tauschii genome assembly Aet v5.0 features greater sequence contiguity and improved annotation.</title>
        <authorList>
            <person name="Wang L."/>
            <person name="Zhu T."/>
            <person name="Rodriguez J.C."/>
            <person name="Deal K.R."/>
            <person name="Dubcovsky J."/>
            <person name="McGuire P.E."/>
            <person name="Lux T."/>
            <person name="Spannagl M."/>
            <person name="Mayer K.F.X."/>
            <person name="Baldrich P."/>
            <person name="Meyers B.C."/>
            <person name="Huo N."/>
            <person name="Gu Y.Q."/>
            <person name="Zhou H."/>
            <person name="Devos K.M."/>
            <person name="Bennetzen J.L."/>
            <person name="Unver T."/>
            <person name="Budak H."/>
            <person name="Gulick P.J."/>
            <person name="Galiba G."/>
            <person name="Kalapos B."/>
            <person name="Nelson D.R."/>
            <person name="Li P."/>
            <person name="You F.M."/>
            <person name="Luo M.C."/>
            <person name="Dvorak J."/>
        </authorList>
    </citation>
    <scope>NUCLEOTIDE SEQUENCE [LARGE SCALE GENOMIC DNA]</scope>
    <source>
        <strain evidence="2">cv. AL8/78</strain>
    </source>
</reference>
<accession>A0A452ZBY5</accession>
<dbReference type="InterPro" id="IPR026960">
    <property type="entry name" value="RVT-Znf"/>
</dbReference>
<reference evidence="2" key="3">
    <citation type="journal article" date="2017" name="Nature">
        <title>Genome sequence of the progenitor of the wheat D genome Aegilops tauschii.</title>
        <authorList>
            <person name="Luo M.C."/>
            <person name="Gu Y.Q."/>
            <person name="Puiu D."/>
            <person name="Wang H."/>
            <person name="Twardziok S.O."/>
            <person name="Deal K.R."/>
            <person name="Huo N."/>
            <person name="Zhu T."/>
            <person name="Wang L."/>
            <person name="Wang Y."/>
            <person name="McGuire P.E."/>
            <person name="Liu S."/>
            <person name="Long H."/>
            <person name="Ramasamy R.K."/>
            <person name="Rodriguez J.C."/>
            <person name="Van S.L."/>
            <person name="Yuan L."/>
            <person name="Wang Z."/>
            <person name="Xia Z."/>
            <person name="Xiao L."/>
            <person name="Anderson O.D."/>
            <person name="Ouyang S."/>
            <person name="Liang Y."/>
            <person name="Zimin A.V."/>
            <person name="Pertea G."/>
            <person name="Qi P."/>
            <person name="Bennetzen J.L."/>
            <person name="Dai X."/>
            <person name="Dawson M.W."/>
            <person name="Muller H.G."/>
            <person name="Kugler K."/>
            <person name="Rivarola-Duarte L."/>
            <person name="Spannagl M."/>
            <person name="Mayer K.F.X."/>
            <person name="Lu F.H."/>
            <person name="Bevan M.W."/>
            <person name="Leroy P."/>
            <person name="Li P."/>
            <person name="You F.M."/>
            <person name="Sun Q."/>
            <person name="Liu Z."/>
            <person name="Lyons E."/>
            <person name="Wicker T."/>
            <person name="Salzberg S.L."/>
            <person name="Devos K.M."/>
            <person name="Dvorak J."/>
        </authorList>
    </citation>
    <scope>NUCLEOTIDE SEQUENCE [LARGE SCALE GENOMIC DNA]</scope>
    <source>
        <strain evidence="2">cv. AL8/78</strain>
    </source>
</reference>
<evidence type="ECO:0000313" key="3">
    <source>
        <dbReference type="Proteomes" id="UP000015105"/>
    </source>
</evidence>
<dbReference type="Gramene" id="AET1Gv20703500.1">
    <property type="protein sequence ID" value="AET1Gv20703500.1"/>
    <property type="gene ID" value="AET1Gv20703500"/>
</dbReference>
<reference evidence="3" key="2">
    <citation type="journal article" date="2017" name="Nat. Plants">
        <title>The Aegilops tauschii genome reveals multiple impacts of transposons.</title>
        <authorList>
            <person name="Zhao G."/>
            <person name="Zou C."/>
            <person name="Li K."/>
            <person name="Wang K."/>
            <person name="Li T."/>
            <person name="Gao L."/>
            <person name="Zhang X."/>
            <person name="Wang H."/>
            <person name="Yang Z."/>
            <person name="Liu X."/>
            <person name="Jiang W."/>
            <person name="Mao L."/>
            <person name="Kong X."/>
            <person name="Jiao Y."/>
            <person name="Jia J."/>
        </authorList>
    </citation>
    <scope>NUCLEOTIDE SEQUENCE [LARGE SCALE GENOMIC DNA]</scope>
    <source>
        <strain evidence="3">cv. AL8/78</strain>
    </source>
</reference>
<dbReference type="EnsemblPlants" id="AET1Gv20703500.1">
    <property type="protein sequence ID" value="AET1Gv20703500.1"/>
    <property type="gene ID" value="AET1Gv20703500"/>
</dbReference>
<reference evidence="2" key="4">
    <citation type="submission" date="2019-03" db="UniProtKB">
        <authorList>
            <consortium name="EnsemblPlants"/>
        </authorList>
    </citation>
    <scope>IDENTIFICATION</scope>
</reference>
<evidence type="ECO:0000259" key="1">
    <source>
        <dbReference type="Pfam" id="PF13966"/>
    </source>
</evidence>
<protein>
    <recommendedName>
        <fullName evidence="1">Reverse transcriptase zinc-binding domain-containing protein</fullName>
    </recommendedName>
</protein>
<evidence type="ECO:0000313" key="2">
    <source>
        <dbReference type="EnsemblPlants" id="AET1Gv20703500.1"/>
    </source>
</evidence>
<feature type="domain" description="Reverse transcriptase zinc-binding" evidence="1">
    <location>
        <begin position="49"/>
        <end position="106"/>
    </location>
</feature>